<feature type="domain" description="ABC transmembrane type-1" evidence="11">
    <location>
        <begin position="1"/>
        <end position="240"/>
    </location>
</feature>
<feature type="transmembrane region" description="Helical" evidence="9">
    <location>
        <begin position="75"/>
        <end position="93"/>
    </location>
</feature>
<comment type="caution">
    <text evidence="12">The sequence shown here is derived from an EMBL/GenBank/DDBJ whole genome shotgun (WGS) entry which is preliminary data.</text>
</comment>
<dbReference type="Gene3D" id="3.40.50.300">
    <property type="entry name" value="P-loop containing nucleotide triphosphate hydrolases"/>
    <property type="match status" value="1"/>
</dbReference>
<feature type="domain" description="ABC transporter" evidence="10">
    <location>
        <begin position="272"/>
        <end position="507"/>
    </location>
</feature>
<evidence type="ECO:0000256" key="7">
    <source>
        <dbReference type="ARBA" id="ARBA00022989"/>
    </source>
</evidence>
<protein>
    <submittedName>
        <fullName evidence="12">Putative ABC transporter ATP-binding protein</fullName>
    </submittedName>
</protein>
<evidence type="ECO:0000256" key="5">
    <source>
        <dbReference type="ARBA" id="ARBA00022741"/>
    </source>
</evidence>
<keyword evidence="2" id="KW-0813">Transport</keyword>
<evidence type="ECO:0000256" key="3">
    <source>
        <dbReference type="ARBA" id="ARBA00022475"/>
    </source>
</evidence>
<feature type="transmembrane region" description="Helical" evidence="9">
    <location>
        <begin position="180"/>
        <end position="199"/>
    </location>
</feature>
<evidence type="ECO:0000256" key="2">
    <source>
        <dbReference type="ARBA" id="ARBA00022448"/>
    </source>
</evidence>
<dbReference type="EMBL" id="VSSQ01011367">
    <property type="protein sequence ID" value="MPM46666.1"/>
    <property type="molecule type" value="Genomic_DNA"/>
</dbReference>
<keyword evidence="3" id="KW-1003">Cell membrane</keyword>
<dbReference type="SUPFAM" id="SSF90123">
    <property type="entry name" value="ABC transporter transmembrane region"/>
    <property type="match status" value="1"/>
</dbReference>
<dbReference type="InterPro" id="IPR003439">
    <property type="entry name" value="ABC_transporter-like_ATP-bd"/>
</dbReference>
<feature type="transmembrane region" description="Helical" evidence="9">
    <location>
        <begin position="211"/>
        <end position="236"/>
    </location>
</feature>
<keyword evidence="8 9" id="KW-0472">Membrane</keyword>
<dbReference type="PANTHER" id="PTHR43394:SF1">
    <property type="entry name" value="ATP-BINDING CASSETTE SUB-FAMILY B MEMBER 10, MITOCHONDRIAL"/>
    <property type="match status" value="1"/>
</dbReference>
<comment type="subcellular location">
    <subcellularLocation>
        <location evidence="1">Cell membrane</location>
        <topology evidence="1">Multi-pass membrane protein</topology>
    </subcellularLocation>
</comment>
<keyword evidence="7 9" id="KW-1133">Transmembrane helix</keyword>
<evidence type="ECO:0000256" key="6">
    <source>
        <dbReference type="ARBA" id="ARBA00022840"/>
    </source>
</evidence>
<dbReference type="SUPFAM" id="SSF52540">
    <property type="entry name" value="P-loop containing nucleoside triphosphate hydrolases"/>
    <property type="match status" value="1"/>
</dbReference>
<dbReference type="InterPro" id="IPR003593">
    <property type="entry name" value="AAA+_ATPase"/>
</dbReference>
<dbReference type="GO" id="GO:0016887">
    <property type="term" value="F:ATP hydrolysis activity"/>
    <property type="evidence" value="ECO:0007669"/>
    <property type="project" value="InterPro"/>
</dbReference>
<reference evidence="12" key="1">
    <citation type="submission" date="2019-08" db="EMBL/GenBank/DDBJ databases">
        <authorList>
            <person name="Kucharzyk K."/>
            <person name="Murdoch R.W."/>
            <person name="Higgins S."/>
            <person name="Loffler F."/>
        </authorList>
    </citation>
    <scope>NUCLEOTIDE SEQUENCE</scope>
</reference>
<accession>A0A645A175</accession>
<dbReference type="GO" id="GO:0015421">
    <property type="term" value="F:ABC-type oligopeptide transporter activity"/>
    <property type="evidence" value="ECO:0007669"/>
    <property type="project" value="TreeGrafter"/>
</dbReference>
<dbReference type="InterPro" id="IPR027417">
    <property type="entry name" value="P-loop_NTPase"/>
</dbReference>
<evidence type="ECO:0000259" key="11">
    <source>
        <dbReference type="PROSITE" id="PS50929"/>
    </source>
</evidence>
<keyword evidence="6 12" id="KW-0067">ATP-binding</keyword>
<dbReference type="PROSITE" id="PS00211">
    <property type="entry name" value="ABC_TRANSPORTER_1"/>
    <property type="match status" value="1"/>
</dbReference>
<proteinExistence type="predicted"/>
<dbReference type="PANTHER" id="PTHR43394">
    <property type="entry name" value="ATP-DEPENDENT PERMEASE MDL1, MITOCHONDRIAL"/>
    <property type="match status" value="1"/>
</dbReference>
<sequence>MLLAAFLGLIGGSGCSFFASIATMKLGQNLRQGLFNKIQTLSFHEIDALKTSSLITILTNDVTQVQNMMLTALRIMVRAPFLCIGSIIMSYYLSPKLATIYLIALPIIILAIIFILKYSYPLFLLLQSKLDNINLVMRENILGVKVIKVFNIIDKQLHRFNLANEELKNANIKAQNVNMILWPIVSFVMNLTVIAVIWFGGIMVSKDLLQVGIIMAFINYITQTMNSLIALITIVINYSRAKASADRINKVFSMIPSIENKEQAKNFDNYEIEFKNVSFKYNKTSEYVLKNINFKINQGEKVGIIGSTGSGKSTLVSLIARLYDATEGKVLIGGMNIKDINLTQLRENISLVSQENTIFSGTIEDNIKFGNLSENENLLIETSKDAEAYDFIMKKEKDFQSNIEQRGHNLSGGQKQRICIARALIKNSKIFIMDDSTSALDMATEARLQNSIKKRLRDKTMIVIAQRISGVMDADKIIVIDKGEISAIGSHDYLMNNNEIYRSIAISQLGEDVKKIG</sequence>
<dbReference type="GO" id="GO:0005524">
    <property type="term" value="F:ATP binding"/>
    <property type="evidence" value="ECO:0007669"/>
    <property type="project" value="UniProtKB-KW"/>
</dbReference>
<dbReference type="Pfam" id="PF00664">
    <property type="entry name" value="ABC_membrane"/>
    <property type="match status" value="1"/>
</dbReference>
<keyword evidence="5" id="KW-0547">Nucleotide-binding</keyword>
<feature type="transmembrane region" description="Helical" evidence="9">
    <location>
        <begin position="100"/>
        <end position="120"/>
    </location>
</feature>
<evidence type="ECO:0000259" key="10">
    <source>
        <dbReference type="PROSITE" id="PS50893"/>
    </source>
</evidence>
<name>A0A645A175_9ZZZZ</name>
<evidence type="ECO:0000313" key="12">
    <source>
        <dbReference type="EMBL" id="MPM46666.1"/>
    </source>
</evidence>
<dbReference type="SMART" id="SM00382">
    <property type="entry name" value="AAA"/>
    <property type="match status" value="1"/>
</dbReference>
<evidence type="ECO:0000256" key="8">
    <source>
        <dbReference type="ARBA" id="ARBA00023136"/>
    </source>
</evidence>
<dbReference type="InterPro" id="IPR011527">
    <property type="entry name" value="ABC1_TM_dom"/>
</dbReference>
<dbReference type="PROSITE" id="PS50929">
    <property type="entry name" value="ABC_TM1F"/>
    <property type="match status" value="1"/>
</dbReference>
<evidence type="ECO:0000256" key="4">
    <source>
        <dbReference type="ARBA" id="ARBA00022692"/>
    </source>
</evidence>
<dbReference type="InterPro" id="IPR039421">
    <property type="entry name" value="Type_1_exporter"/>
</dbReference>
<organism evidence="12">
    <name type="scientific">bioreactor metagenome</name>
    <dbReference type="NCBI Taxonomy" id="1076179"/>
    <lineage>
        <taxon>unclassified sequences</taxon>
        <taxon>metagenomes</taxon>
        <taxon>ecological metagenomes</taxon>
    </lineage>
</organism>
<dbReference type="PROSITE" id="PS50893">
    <property type="entry name" value="ABC_TRANSPORTER_2"/>
    <property type="match status" value="1"/>
</dbReference>
<dbReference type="GO" id="GO:0005886">
    <property type="term" value="C:plasma membrane"/>
    <property type="evidence" value="ECO:0007669"/>
    <property type="project" value="UniProtKB-SubCell"/>
</dbReference>
<dbReference type="AlphaFoldDB" id="A0A645A175"/>
<evidence type="ECO:0000256" key="1">
    <source>
        <dbReference type="ARBA" id="ARBA00004651"/>
    </source>
</evidence>
<dbReference type="InterPro" id="IPR036640">
    <property type="entry name" value="ABC1_TM_sf"/>
</dbReference>
<dbReference type="InterPro" id="IPR017871">
    <property type="entry name" value="ABC_transporter-like_CS"/>
</dbReference>
<dbReference type="Gene3D" id="1.20.1560.10">
    <property type="entry name" value="ABC transporter type 1, transmembrane domain"/>
    <property type="match status" value="1"/>
</dbReference>
<dbReference type="FunFam" id="3.40.50.300:FF:000221">
    <property type="entry name" value="Multidrug ABC transporter ATP-binding protein"/>
    <property type="match status" value="1"/>
</dbReference>
<dbReference type="CDD" id="cd18548">
    <property type="entry name" value="ABC_6TM_Tm287_like"/>
    <property type="match status" value="1"/>
</dbReference>
<evidence type="ECO:0000256" key="9">
    <source>
        <dbReference type="SAM" id="Phobius"/>
    </source>
</evidence>
<keyword evidence="4 9" id="KW-0812">Transmembrane</keyword>
<dbReference type="Pfam" id="PF00005">
    <property type="entry name" value="ABC_tran"/>
    <property type="match status" value="1"/>
</dbReference>
<gene>
    <name evidence="12" type="ORF">SDC9_93371</name>
</gene>